<dbReference type="InterPro" id="IPR024788">
    <property type="entry name" value="Malectin-like_Carb-bd_dom"/>
</dbReference>
<evidence type="ECO:0000256" key="2">
    <source>
        <dbReference type="SAM" id="SignalP"/>
    </source>
</evidence>
<protein>
    <recommendedName>
        <fullName evidence="3">Malectin-like domain-containing protein</fullName>
    </recommendedName>
</protein>
<keyword evidence="2" id="KW-0732">Signal</keyword>
<dbReference type="PANTHER" id="PTHR45631:SF6">
    <property type="entry name" value="OS09G0352000 PROTEIN"/>
    <property type="match status" value="1"/>
</dbReference>
<comment type="caution">
    <text evidence="4">The sequence shown here is derived from an EMBL/GenBank/DDBJ whole genome shotgun (WGS) entry which is preliminary data.</text>
</comment>
<dbReference type="PANTHER" id="PTHR45631">
    <property type="entry name" value="OS07G0107800 PROTEIN-RELATED"/>
    <property type="match status" value="1"/>
</dbReference>
<dbReference type="AlphaFoldDB" id="A0A8J5VQR5"/>
<dbReference type="GO" id="GO:0016020">
    <property type="term" value="C:membrane"/>
    <property type="evidence" value="ECO:0007669"/>
    <property type="project" value="UniProtKB-SubCell"/>
</dbReference>
<evidence type="ECO:0000313" key="4">
    <source>
        <dbReference type="EMBL" id="KAG8056508.1"/>
    </source>
</evidence>
<accession>A0A8J5VQR5</accession>
<sequence length="442" mass="49731">MALFDFFLAFVLAVAVPAIGQQDFLSIDCGLDPTSSGYTNNELGIFYKPDGSYVDAGENQQASAKYVSRTLHPTSYTLRSFPTGGRNCYSLPTNNGAKYLVRLGFIYGNYDGKNSSSTLQFDLYLGVNYWDTVYASLDKVYEAVFVAWASWAPVCLINTGAGTPFVSTVELRPLGTELYGNDIVTGSQSMRLHTRQDMGPTNVYLTQYPQDPYDRYWWQMNVVPSWANHSTTSTIQTESKFKVPSTVLQKAITPIGNNTVLSIMTWQDTMERDYVVFLHFADFQNSKPREFDVYFNGNRTKKAFSPSYLAASYVYTPGWLKATNENYNITLAATNVSALPPILNALEIYNLITHHSTATFFKDFDAIMAIKFEYAVKKNWMGDPCFPKEYAWDGVKCRNTSGNIARIVSLDLSNSNLRGVISDNFTLLTACTREFVSRHMYL</sequence>
<reference evidence="4" key="2">
    <citation type="submission" date="2021-02" db="EMBL/GenBank/DDBJ databases">
        <authorList>
            <person name="Kimball J.A."/>
            <person name="Haas M.W."/>
            <person name="Macchietto M."/>
            <person name="Kono T."/>
            <person name="Duquette J."/>
            <person name="Shao M."/>
        </authorList>
    </citation>
    <scope>NUCLEOTIDE SEQUENCE</scope>
    <source>
        <tissue evidence="4">Fresh leaf tissue</tissue>
    </source>
</reference>
<feature type="signal peptide" evidence="2">
    <location>
        <begin position="1"/>
        <end position="20"/>
    </location>
</feature>
<reference evidence="4" key="1">
    <citation type="journal article" date="2021" name="bioRxiv">
        <title>Whole Genome Assembly and Annotation of Northern Wild Rice, Zizania palustris L., Supports a Whole Genome Duplication in the Zizania Genus.</title>
        <authorList>
            <person name="Haas M."/>
            <person name="Kono T."/>
            <person name="Macchietto M."/>
            <person name="Millas R."/>
            <person name="McGilp L."/>
            <person name="Shao M."/>
            <person name="Duquette J."/>
            <person name="Hirsch C.N."/>
            <person name="Kimball J."/>
        </authorList>
    </citation>
    <scope>NUCLEOTIDE SEQUENCE</scope>
    <source>
        <tissue evidence="4">Fresh leaf tissue</tissue>
    </source>
</reference>
<feature type="chain" id="PRO_5035270252" description="Malectin-like domain-containing protein" evidence="2">
    <location>
        <begin position="21"/>
        <end position="442"/>
    </location>
</feature>
<evidence type="ECO:0000259" key="3">
    <source>
        <dbReference type="Pfam" id="PF12819"/>
    </source>
</evidence>
<dbReference type="Pfam" id="PF12819">
    <property type="entry name" value="Malectin_like"/>
    <property type="match status" value="1"/>
</dbReference>
<evidence type="ECO:0000313" key="5">
    <source>
        <dbReference type="Proteomes" id="UP000729402"/>
    </source>
</evidence>
<dbReference type="OrthoDB" id="785492at2759"/>
<evidence type="ECO:0000256" key="1">
    <source>
        <dbReference type="ARBA" id="ARBA00004167"/>
    </source>
</evidence>
<dbReference type="Proteomes" id="UP000729402">
    <property type="component" value="Unassembled WGS sequence"/>
</dbReference>
<comment type="subcellular location">
    <subcellularLocation>
        <location evidence="1">Membrane</location>
        <topology evidence="1">Single-pass membrane protein</topology>
    </subcellularLocation>
</comment>
<name>A0A8J5VQR5_ZIZPA</name>
<organism evidence="4 5">
    <name type="scientific">Zizania palustris</name>
    <name type="common">Northern wild rice</name>
    <dbReference type="NCBI Taxonomy" id="103762"/>
    <lineage>
        <taxon>Eukaryota</taxon>
        <taxon>Viridiplantae</taxon>
        <taxon>Streptophyta</taxon>
        <taxon>Embryophyta</taxon>
        <taxon>Tracheophyta</taxon>
        <taxon>Spermatophyta</taxon>
        <taxon>Magnoliopsida</taxon>
        <taxon>Liliopsida</taxon>
        <taxon>Poales</taxon>
        <taxon>Poaceae</taxon>
        <taxon>BOP clade</taxon>
        <taxon>Oryzoideae</taxon>
        <taxon>Oryzeae</taxon>
        <taxon>Zizaniinae</taxon>
        <taxon>Zizania</taxon>
    </lineage>
</organism>
<keyword evidence="5" id="KW-1185">Reference proteome</keyword>
<feature type="domain" description="Malectin-like" evidence="3">
    <location>
        <begin position="27"/>
        <end position="350"/>
    </location>
</feature>
<proteinExistence type="predicted"/>
<gene>
    <name evidence="4" type="ORF">GUJ93_ZPchr0002g26311</name>
</gene>
<dbReference type="EMBL" id="JAAALK010000287">
    <property type="protein sequence ID" value="KAG8056508.1"/>
    <property type="molecule type" value="Genomic_DNA"/>
</dbReference>